<protein>
    <recommendedName>
        <fullName evidence="1">GST N-terminal domain-containing protein</fullName>
    </recommendedName>
</protein>
<dbReference type="GO" id="GO:0005737">
    <property type="term" value="C:cytoplasm"/>
    <property type="evidence" value="ECO:0007669"/>
    <property type="project" value="TreeGrafter"/>
</dbReference>
<reference evidence="3 4" key="1">
    <citation type="submission" date="2018-11" db="EMBL/GenBank/DDBJ databases">
        <title>Haplotype-resolved cattle genomes.</title>
        <authorList>
            <person name="Low W.Y."/>
            <person name="Tearle R."/>
            <person name="Bickhart D.M."/>
            <person name="Rosen B.D."/>
            <person name="Koren S."/>
            <person name="Rhie A."/>
            <person name="Hiendleder S."/>
            <person name="Phillippy A.M."/>
            <person name="Smith T.P.L."/>
            <person name="Williams J.L."/>
        </authorList>
    </citation>
    <scope>NUCLEOTIDE SEQUENCE [LARGE SCALE GENOMIC DNA]</scope>
</reference>
<dbReference type="Proteomes" id="UP000314981">
    <property type="component" value="Chromosome 17"/>
</dbReference>
<accession>A0A4W2EFC2</accession>
<dbReference type="Pfam" id="PF13409">
    <property type="entry name" value="GST_N_2"/>
    <property type="match status" value="1"/>
</dbReference>
<dbReference type="GO" id="GO:0006749">
    <property type="term" value="P:glutathione metabolic process"/>
    <property type="evidence" value="ECO:0007669"/>
    <property type="project" value="TreeGrafter"/>
</dbReference>
<evidence type="ECO:0000259" key="1">
    <source>
        <dbReference type="PROSITE" id="PS50404"/>
    </source>
</evidence>
<dbReference type="GeneTree" id="ENSGT00940000163205"/>
<dbReference type="AlphaFoldDB" id="A0A4W2EFC2"/>
<feature type="domain" description="GST N-terminal" evidence="1">
    <location>
        <begin position="1"/>
        <end position="106"/>
    </location>
</feature>
<dbReference type="InterPro" id="IPR036249">
    <property type="entry name" value="Thioredoxin-like_sf"/>
</dbReference>
<dbReference type="Proteomes" id="UP000429181">
    <property type="component" value="Chromosome 17"/>
</dbReference>
<dbReference type="SUPFAM" id="SSF52833">
    <property type="entry name" value="Thioredoxin-like"/>
    <property type="match status" value="1"/>
</dbReference>
<organism evidence="2 3">
    <name type="scientific">Bos indicus x Bos taurus</name>
    <name type="common">Hybrid cattle</name>
    <dbReference type="NCBI Taxonomy" id="30522"/>
    <lineage>
        <taxon>Eukaryota</taxon>
        <taxon>Metazoa</taxon>
        <taxon>Chordata</taxon>
        <taxon>Craniata</taxon>
        <taxon>Vertebrata</taxon>
        <taxon>Euteleostomi</taxon>
        <taxon>Mammalia</taxon>
        <taxon>Eutheria</taxon>
        <taxon>Laurasiatheria</taxon>
        <taxon>Artiodactyla</taxon>
        <taxon>Ruminantia</taxon>
        <taxon>Pecora</taxon>
        <taxon>Bovidae</taxon>
        <taxon>Bovinae</taxon>
        <taxon>Bos</taxon>
    </lineage>
</organism>
<sequence length="106" mass="11946">MDLELFLDLYLPPYHAIYIFTRKNGIPFELRPLELGAPGGQTLEHLNPEFLKVNPAGKVPALRDGDFLLNCRPTPVWMSAWPGSTRPPKYCQHLCGLAVSNLPEME</sequence>
<evidence type="ECO:0000313" key="3">
    <source>
        <dbReference type="Proteomes" id="UP000314981"/>
    </source>
</evidence>
<dbReference type="InterPro" id="IPR004045">
    <property type="entry name" value="Glutathione_S-Trfase_N"/>
</dbReference>
<dbReference type="PROSITE" id="PS50404">
    <property type="entry name" value="GST_NTER"/>
    <property type="match status" value="1"/>
</dbReference>
<keyword evidence="3" id="KW-1185">Reference proteome</keyword>
<dbReference type="Gene3D" id="3.40.30.10">
    <property type="entry name" value="Glutaredoxin"/>
    <property type="match status" value="1"/>
</dbReference>
<dbReference type="InterPro" id="IPR051369">
    <property type="entry name" value="GST_Theta"/>
</dbReference>
<evidence type="ECO:0000313" key="2">
    <source>
        <dbReference type="Ensembl" id="ENSBIXP00000035769.1"/>
    </source>
</evidence>
<dbReference type="Ensembl" id="ENSBIXT00005006817.1">
    <property type="protein sequence ID" value="ENSBIXP00005005206.1"/>
    <property type="gene ID" value="ENSBIXG00005011059.1"/>
</dbReference>
<dbReference type="PANTHER" id="PTHR43917">
    <property type="match status" value="1"/>
</dbReference>
<proteinExistence type="predicted"/>
<name>A0A4W2EFC2_BOBOX</name>
<reference evidence="2" key="2">
    <citation type="submission" date="2025-05" db="UniProtKB">
        <authorList>
            <consortium name="Ensembl"/>
        </authorList>
    </citation>
    <scope>IDENTIFICATION</scope>
</reference>
<evidence type="ECO:0000313" key="4">
    <source>
        <dbReference type="Proteomes" id="UP000429181"/>
    </source>
</evidence>
<dbReference type="PANTHER" id="PTHR43917:SF5">
    <property type="entry name" value="GLUTATHIONE TRANSFERASE"/>
    <property type="match status" value="1"/>
</dbReference>
<dbReference type="Ensembl" id="ENSBIXT00000025246.1">
    <property type="protein sequence ID" value="ENSBIXP00000035769.1"/>
    <property type="gene ID" value="ENSBIXG00000019105.1"/>
</dbReference>
<dbReference type="GO" id="GO:0004364">
    <property type="term" value="F:glutathione transferase activity"/>
    <property type="evidence" value="ECO:0007669"/>
    <property type="project" value="TreeGrafter"/>
</dbReference>